<dbReference type="AlphaFoldDB" id="A0A931MIS5"/>
<feature type="domain" description="GAF" evidence="2">
    <location>
        <begin position="31"/>
        <end position="179"/>
    </location>
</feature>
<sequence>MALHFLDYDPDDIDVRVAELLTATSDSADPLLHPKVSEALQILRQHLNMDVAFVSQFSGGKRTFRVVESDPNVTLVVAGQSDPLEKAWCQYVVDGRLPGFIEDGREVSKAGQAPEVAFDIGTHLSTPVVLNNGEVYGTLCCFSQQVQKDVTPLDLRRLQIAAKVLADDLQRAGMGRSLELQPVEPSDASKGKPWRFS</sequence>
<evidence type="ECO:0000313" key="4">
    <source>
        <dbReference type="Proteomes" id="UP000651050"/>
    </source>
</evidence>
<proteinExistence type="predicted"/>
<gene>
    <name evidence="3" type="ORF">I5803_16190</name>
</gene>
<protein>
    <submittedName>
        <fullName evidence="3">GAF domain-containing protein</fullName>
    </submittedName>
</protein>
<dbReference type="Proteomes" id="UP000651050">
    <property type="component" value="Unassembled WGS sequence"/>
</dbReference>
<accession>A0A931MIS5</accession>
<evidence type="ECO:0000256" key="1">
    <source>
        <dbReference type="SAM" id="MobiDB-lite"/>
    </source>
</evidence>
<dbReference type="RefSeq" id="WP_196987360.1">
    <property type="nucleotide sequence ID" value="NZ_JADWYS010000001.1"/>
</dbReference>
<organism evidence="3 4">
    <name type="scientific">Caenimonas aquaedulcis</name>
    <dbReference type="NCBI Taxonomy" id="2793270"/>
    <lineage>
        <taxon>Bacteria</taxon>
        <taxon>Pseudomonadati</taxon>
        <taxon>Pseudomonadota</taxon>
        <taxon>Betaproteobacteria</taxon>
        <taxon>Burkholderiales</taxon>
        <taxon>Comamonadaceae</taxon>
        <taxon>Caenimonas</taxon>
    </lineage>
</organism>
<comment type="caution">
    <text evidence="3">The sequence shown here is derived from an EMBL/GenBank/DDBJ whole genome shotgun (WGS) entry which is preliminary data.</text>
</comment>
<dbReference type="InterPro" id="IPR003018">
    <property type="entry name" value="GAF"/>
</dbReference>
<dbReference type="Pfam" id="PF01590">
    <property type="entry name" value="GAF"/>
    <property type="match status" value="1"/>
</dbReference>
<dbReference type="EMBL" id="JADWYS010000001">
    <property type="protein sequence ID" value="MBG9389570.1"/>
    <property type="molecule type" value="Genomic_DNA"/>
</dbReference>
<name>A0A931MIS5_9BURK</name>
<dbReference type="SUPFAM" id="SSF55781">
    <property type="entry name" value="GAF domain-like"/>
    <property type="match status" value="1"/>
</dbReference>
<reference evidence="3" key="1">
    <citation type="submission" date="2020-11" db="EMBL/GenBank/DDBJ databases">
        <title>Bacterial whole genome sequence for Caenimonas sp. DR4.4.</title>
        <authorList>
            <person name="Le V."/>
            <person name="Ko S.-R."/>
            <person name="Ahn C.-Y."/>
            <person name="Oh H.-M."/>
        </authorList>
    </citation>
    <scope>NUCLEOTIDE SEQUENCE</scope>
    <source>
        <strain evidence="3">DR4.4</strain>
    </source>
</reference>
<dbReference type="InterPro" id="IPR029016">
    <property type="entry name" value="GAF-like_dom_sf"/>
</dbReference>
<dbReference type="Gene3D" id="3.30.450.40">
    <property type="match status" value="1"/>
</dbReference>
<evidence type="ECO:0000313" key="3">
    <source>
        <dbReference type="EMBL" id="MBG9389570.1"/>
    </source>
</evidence>
<feature type="region of interest" description="Disordered" evidence="1">
    <location>
        <begin position="176"/>
        <end position="197"/>
    </location>
</feature>
<evidence type="ECO:0000259" key="2">
    <source>
        <dbReference type="SMART" id="SM00065"/>
    </source>
</evidence>
<keyword evidence="4" id="KW-1185">Reference proteome</keyword>
<dbReference type="SMART" id="SM00065">
    <property type="entry name" value="GAF"/>
    <property type="match status" value="1"/>
</dbReference>